<evidence type="ECO:0008006" key="3">
    <source>
        <dbReference type="Google" id="ProtNLM"/>
    </source>
</evidence>
<dbReference type="RefSeq" id="WP_380755785.1">
    <property type="nucleotide sequence ID" value="NZ_JBHSRF010000030.1"/>
</dbReference>
<evidence type="ECO:0000313" key="1">
    <source>
        <dbReference type="EMBL" id="MFC6083623.1"/>
    </source>
</evidence>
<sequence>MMILGKSDRHEIGTDMIARQRITSLTLATVCAALPLVTLTAPVAQAGAALVTMSPAAGGNCSVLCSTTTNQSSLGVMAFRNWTCQDGTTGTARTGCVSTSQTMWLATNRTTPAGQDWDAFRVDAGYCYRVLLEVPGKAWTMTYNRSGMSTPVYVKVEDWGLATVKAQRYGSCP</sequence>
<gene>
    <name evidence="1" type="ORF">ACFP1K_20810</name>
</gene>
<protein>
    <recommendedName>
        <fullName evidence="3">Secreted protein</fullName>
    </recommendedName>
</protein>
<name>A0ABW1NJW2_9ACTN</name>
<comment type="caution">
    <text evidence="1">The sequence shown here is derived from an EMBL/GenBank/DDBJ whole genome shotgun (WGS) entry which is preliminary data.</text>
</comment>
<keyword evidence="2" id="KW-1185">Reference proteome</keyword>
<dbReference type="Proteomes" id="UP001596137">
    <property type="component" value="Unassembled WGS sequence"/>
</dbReference>
<organism evidence="1 2">
    <name type="scientific">Sphaerisporangium aureirubrum</name>
    <dbReference type="NCBI Taxonomy" id="1544736"/>
    <lineage>
        <taxon>Bacteria</taxon>
        <taxon>Bacillati</taxon>
        <taxon>Actinomycetota</taxon>
        <taxon>Actinomycetes</taxon>
        <taxon>Streptosporangiales</taxon>
        <taxon>Streptosporangiaceae</taxon>
        <taxon>Sphaerisporangium</taxon>
    </lineage>
</organism>
<reference evidence="2" key="1">
    <citation type="journal article" date="2019" name="Int. J. Syst. Evol. Microbiol.">
        <title>The Global Catalogue of Microorganisms (GCM) 10K type strain sequencing project: providing services to taxonomists for standard genome sequencing and annotation.</title>
        <authorList>
            <consortium name="The Broad Institute Genomics Platform"/>
            <consortium name="The Broad Institute Genome Sequencing Center for Infectious Disease"/>
            <person name="Wu L."/>
            <person name="Ma J."/>
        </authorList>
    </citation>
    <scope>NUCLEOTIDE SEQUENCE [LARGE SCALE GENOMIC DNA]</scope>
    <source>
        <strain evidence="2">JCM 30346</strain>
    </source>
</reference>
<proteinExistence type="predicted"/>
<dbReference type="EMBL" id="JBHSRF010000030">
    <property type="protein sequence ID" value="MFC6083623.1"/>
    <property type="molecule type" value="Genomic_DNA"/>
</dbReference>
<evidence type="ECO:0000313" key="2">
    <source>
        <dbReference type="Proteomes" id="UP001596137"/>
    </source>
</evidence>
<accession>A0ABW1NJW2</accession>